<dbReference type="SMART" id="SM00564">
    <property type="entry name" value="PQQ"/>
    <property type="match status" value="5"/>
</dbReference>
<protein>
    <recommendedName>
        <fullName evidence="2">Pyrrolo-quinoline quinone repeat domain-containing protein</fullName>
    </recommendedName>
</protein>
<dbReference type="Gene3D" id="1.10.1330.10">
    <property type="entry name" value="Dockerin domain"/>
    <property type="match status" value="1"/>
</dbReference>
<name>A0A1F4Z177_9BACT</name>
<dbReference type="SUPFAM" id="SSF50998">
    <property type="entry name" value="Quinoprotein alcohol dehydrogenase-like"/>
    <property type="match status" value="1"/>
</dbReference>
<dbReference type="InterPro" id="IPR002372">
    <property type="entry name" value="PQQ_rpt_dom"/>
</dbReference>
<reference evidence="3 4" key="1">
    <citation type="journal article" date="2016" name="Nat. Commun.">
        <title>Thousands of microbial genomes shed light on interconnected biogeochemical processes in an aquifer system.</title>
        <authorList>
            <person name="Anantharaman K."/>
            <person name="Brown C.T."/>
            <person name="Hug L.A."/>
            <person name="Sharon I."/>
            <person name="Castelle C.J."/>
            <person name="Probst A.J."/>
            <person name="Thomas B.C."/>
            <person name="Singh A."/>
            <person name="Wilkins M.J."/>
            <person name="Karaoz U."/>
            <person name="Brodie E.L."/>
            <person name="Williams K.H."/>
            <person name="Hubbard S.S."/>
            <person name="Banfield J.F."/>
        </authorList>
    </citation>
    <scope>NUCLEOTIDE SEQUENCE [LARGE SCALE GENOMIC DNA]</scope>
</reference>
<dbReference type="InterPro" id="IPR015943">
    <property type="entry name" value="WD40/YVTN_repeat-like_dom_sf"/>
</dbReference>
<accession>A0A1F4Z177</accession>
<dbReference type="InterPro" id="IPR036439">
    <property type="entry name" value="Dockerin_dom_sf"/>
</dbReference>
<comment type="caution">
    <text evidence="3">The sequence shown here is derived from an EMBL/GenBank/DDBJ whole genome shotgun (WGS) entry which is preliminary data.</text>
</comment>
<dbReference type="PANTHER" id="PTHR34512">
    <property type="entry name" value="CELL SURFACE PROTEIN"/>
    <property type="match status" value="1"/>
</dbReference>
<dbReference type="PROSITE" id="PS00018">
    <property type="entry name" value="EF_HAND_1"/>
    <property type="match status" value="1"/>
</dbReference>
<feature type="region of interest" description="Disordered" evidence="1">
    <location>
        <begin position="811"/>
        <end position="834"/>
    </location>
</feature>
<dbReference type="GO" id="GO:0000272">
    <property type="term" value="P:polysaccharide catabolic process"/>
    <property type="evidence" value="ECO:0007669"/>
    <property type="project" value="InterPro"/>
</dbReference>
<dbReference type="InterPro" id="IPR011047">
    <property type="entry name" value="Quinoprotein_ADH-like_sf"/>
</dbReference>
<dbReference type="GO" id="GO:0004553">
    <property type="term" value="F:hydrolase activity, hydrolyzing O-glycosyl compounds"/>
    <property type="evidence" value="ECO:0007669"/>
    <property type="project" value="InterPro"/>
</dbReference>
<dbReference type="PANTHER" id="PTHR34512:SF30">
    <property type="entry name" value="OUTER MEMBRANE PROTEIN ASSEMBLY FACTOR BAMB"/>
    <property type="match status" value="1"/>
</dbReference>
<evidence type="ECO:0000313" key="3">
    <source>
        <dbReference type="EMBL" id="OGC99755.1"/>
    </source>
</evidence>
<dbReference type="EMBL" id="MEXM01000052">
    <property type="protein sequence ID" value="OGC99755.1"/>
    <property type="molecule type" value="Genomic_DNA"/>
</dbReference>
<dbReference type="Gene3D" id="2.130.10.10">
    <property type="entry name" value="YVTN repeat-like/Quinoprotein amine dehydrogenase"/>
    <property type="match status" value="1"/>
</dbReference>
<evidence type="ECO:0000313" key="4">
    <source>
        <dbReference type="Proteomes" id="UP000176822"/>
    </source>
</evidence>
<dbReference type="Pfam" id="PF13360">
    <property type="entry name" value="PQQ_2"/>
    <property type="match status" value="1"/>
</dbReference>
<feature type="domain" description="Pyrrolo-quinoline quinone repeat" evidence="2">
    <location>
        <begin position="48"/>
        <end position="184"/>
    </location>
</feature>
<dbReference type="Proteomes" id="UP000176822">
    <property type="component" value="Unassembled WGS sequence"/>
</dbReference>
<dbReference type="InterPro" id="IPR018391">
    <property type="entry name" value="PQQ_b-propeller_rpt"/>
</dbReference>
<feature type="compositionally biased region" description="Low complexity" evidence="1">
    <location>
        <begin position="816"/>
        <end position="828"/>
    </location>
</feature>
<organism evidence="3 4">
    <name type="scientific">Candidatus Amesbacteria bacterium RIFCSPLOWO2_01_FULL_47_33</name>
    <dbReference type="NCBI Taxonomy" id="1797258"/>
    <lineage>
        <taxon>Bacteria</taxon>
        <taxon>Candidatus Amesiibacteriota</taxon>
    </lineage>
</organism>
<evidence type="ECO:0000256" key="1">
    <source>
        <dbReference type="SAM" id="MobiDB-lite"/>
    </source>
</evidence>
<dbReference type="AlphaFoldDB" id="A0A1F4Z177"/>
<dbReference type="Pfam" id="PF00404">
    <property type="entry name" value="Dockerin_1"/>
    <property type="match status" value="1"/>
</dbReference>
<dbReference type="InterPro" id="IPR002105">
    <property type="entry name" value="Dockerin_1_rpt"/>
</dbReference>
<proteinExistence type="predicted"/>
<evidence type="ECO:0000259" key="2">
    <source>
        <dbReference type="Pfam" id="PF13360"/>
    </source>
</evidence>
<sequence>MQRSSWGPTGPKGLLKGEWAKPIEPYISQKVQIVAADGKIFLSTAKGLYAFNATDGNQAWVYATSMPLGHSSTYVNGNLYVAGFDRKIHAINATNGSGLWTYTAGGGFAVNPLVVNGVIYAGSRDGNMYAVNTNGTLKWKFNAGAPIAQSAAYAADTNSIYFGADNMFAYALNATTGAQVWKSAKMPGLAMNSWWPVVNGTSVYFTVATNFSGKLMGVERDAMYAGASSPDGTPYGAVTSAGQPMTMNTTKMVNYLNSNPGRRTLVMLNRSNGSEKTPYAPALWGGMSGSLTRYPPIVNSAGTLFFRNHTFFDGAIPGGHVTGWNEGASVVQITGNREIGGNGDYPIDEPGAIAGGGSTILHTMCCDRFITSYDTSVANTLGLSSGLFPVVNPDASNNRQWRAVNWKPSGYEKEAVKYFMHAAQTVVNDDMYYAHSDNNPPVPYNGKVYLHRGNALIALSTTATGTQLKSTAAAPAQPAKTTRPVNELQGILAAEIQKMLSAGNLRPGMFTVGLHDNFMEEVEPEFLDTFHNPSETYIILLRALPHLSSTMQSQLRSYIQARWNENPATNVKHMGYAGGAARENHVNLENKNGYTNKQTGVSYINYYAAWKYAKEFGNASGILNAIPSIQSPGTISASYPQKLNEAIAGFWGYCELVKLTGQSSCSQQSTLNSLISQRANNFQAEPANPLGGVGIRYYYSMPIAANFMYIQPEFAQSLNSAGKVTTTVAAHELIFPYWFLAKGTEMQGEGTMQPPQYYHGLFQAKARILKQSYAQLEPYLDAPAFAVGDLYYIDNLVAAIESACTVNCPTPPPASTPTKTPTPATSKPGDANGDGQVNGADYLIWISHYGQSVSGPANGDFNNDSAVNGQDYIIWLANYGT</sequence>
<dbReference type="SUPFAM" id="SSF63446">
    <property type="entry name" value="Type I dockerin domain"/>
    <property type="match status" value="1"/>
</dbReference>
<gene>
    <name evidence="3" type="ORF">A2972_04800</name>
</gene>
<dbReference type="InterPro" id="IPR018247">
    <property type="entry name" value="EF_Hand_1_Ca_BS"/>
</dbReference>